<dbReference type="Proteomes" id="UP000076154">
    <property type="component" value="Unassembled WGS sequence"/>
</dbReference>
<dbReference type="EMBL" id="LUEZ02000012">
    <property type="protein sequence ID" value="RDB28092.1"/>
    <property type="molecule type" value="Genomic_DNA"/>
</dbReference>
<feature type="domain" description="DUF8040" evidence="1">
    <location>
        <begin position="43"/>
        <end position="137"/>
    </location>
</feature>
<dbReference type="OrthoDB" id="1681765at2759"/>
<comment type="caution">
    <text evidence="2">The sequence shown here is derived from an EMBL/GenBank/DDBJ whole genome shotgun (WGS) entry which is preliminary data.</text>
</comment>
<accession>A0A369K3E0</accession>
<dbReference type="InterPro" id="IPR058353">
    <property type="entry name" value="DUF8040"/>
</dbReference>
<gene>
    <name evidence="2" type="ORF">Hypma_001545</name>
</gene>
<organism evidence="2 3">
    <name type="scientific">Hypsizygus marmoreus</name>
    <name type="common">White beech mushroom</name>
    <name type="synonym">Agaricus marmoreus</name>
    <dbReference type="NCBI Taxonomy" id="39966"/>
    <lineage>
        <taxon>Eukaryota</taxon>
        <taxon>Fungi</taxon>
        <taxon>Dikarya</taxon>
        <taxon>Basidiomycota</taxon>
        <taxon>Agaricomycotina</taxon>
        <taxon>Agaricomycetes</taxon>
        <taxon>Agaricomycetidae</taxon>
        <taxon>Agaricales</taxon>
        <taxon>Tricholomatineae</taxon>
        <taxon>Lyophyllaceae</taxon>
        <taxon>Hypsizygus</taxon>
    </lineage>
</organism>
<keyword evidence="3" id="KW-1185">Reference proteome</keyword>
<evidence type="ECO:0000259" key="1">
    <source>
        <dbReference type="Pfam" id="PF26138"/>
    </source>
</evidence>
<dbReference type="STRING" id="39966.A0A369K3E0"/>
<name>A0A369K3E0_HYPMA</name>
<dbReference type="AlphaFoldDB" id="A0A369K3E0"/>
<dbReference type="Pfam" id="PF26138">
    <property type="entry name" value="DUF8040"/>
    <property type="match status" value="1"/>
</dbReference>
<evidence type="ECO:0000313" key="2">
    <source>
        <dbReference type="EMBL" id="RDB28092.1"/>
    </source>
</evidence>
<evidence type="ECO:0000313" key="3">
    <source>
        <dbReference type="Proteomes" id="UP000076154"/>
    </source>
</evidence>
<sequence>MSSTLTVQQRQMATAAALFVVNTVAFAAHLYAASFYIKTPYHTSALTGAGWVHELMTGHPDRIKMELGMHLHVFCALVDELRGIGIHGTYFVTLEEQVAIFFYTCVTGLSIWHVGERFQHANATISRCFLTVLFAVSSPPFYDRYVKLLTTIQPVPSHILNNPKFFPFFSGAIGAMDGSHFNCCPSAQERHLA</sequence>
<reference evidence="2" key="1">
    <citation type="submission" date="2018-04" db="EMBL/GenBank/DDBJ databases">
        <title>Whole genome sequencing of Hypsizygus marmoreus.</title>
        <authorList>
            <person name="Choi I.-G."/>
            <person name="Min B."/>
            <person name="Kim J.-G."/>
            <person name="Kim S."/>
            <person name="Oh Y.-L."/>
            <person name="Kong W.-S."/>
            <person name="Park H."/>
            <person name="Jeong J."/>
            <person name="Song E.-S."/>
        </authorList>
    </citation>
    <scope>NUCLEOTIDE SEQUENCE [LARGE SCALE GENOMIC DNA]</scope>
    <source>
        <strain evidence="2">51987-8</strain>
    </source>
</reference>
<proteinExistence type="predicted"/>
<dbReference type="InParanoid" id="A0A369K3E0"/>
<protein>
    <recommendedName>
        <fullName evidence="1">DUF8040 domain-containing protein</fullName>
    </recommendedName>
</protein>